<feature type="signal peptide" evidence="1">
    <location>
        <begin position="1"/>
        <end position="21"/>
    </location>
</feature>
<evidence type="ECO:0000313" key="2">
    <source>
        <dbReference type="EMBL" id="QDU80274.1"/>
    </source>
</evidence>
<reference evidence="2 3" key="1">
    <citation type="submission" date="2019-02" db="EMBL/GenBank/DDBJ databases">
        <title>Deep-cultivation of Planctomycetes and their phenomic and genomic characterization uncovers novel biology.</title>
        <authorList>
            <person name="Wiegand S."/>
            <person name="Jogler M."/>
            <person name="Boedeker C."/>
            <person name="Pinto D."/>
            <person name="Vollmers J."/>
            <person name="Rivas-Marin E."/>
            <person name="Kohn T."/>
            <person name="Peeters S.H."/>
            <person name="Heuer A."/>
            <person name="Rast P."/>
            <person name="Oberbeckmann S."/>
            <person name="Bunk B."/>
            <person name="Jeske O."/>
            <person name="Meyerdierks A."/>
            <person name="Storesund J.E."/>
            <person name="Kallscheuer N."/>
            <person name="Luecker S."/>
            <person name="Lage O.M."/>
            <person name="Pohl T."/>
            <person name="Merkel B.J."/>
            <person name="Hornburger P."/>
            <person name="Mueller R.-W."/>
            <person name="Bruemmer F."/>
            <person name="Labrenz M."/>
            <person name="Spormann A.M."/>
            <person name="Op den Camp H."/>
            <person name="Overmann J."/>
            <person name="Amann R."/>
            <person name="Jetten M.S.M."/>
            <person name="Mascher T."/>
            <person name="Medema M.H."/>
            <person name="Devos D.P."/>
            <person name="Kaster A.-K."/>
            <person name="Ovreas L."/>
            <person name="Rohde M."/>
            <person name="Galperin M.Y."/>
            <person name="Jogler C."/>
        </authorList>
    </citation>
    <scope>NUCLEOTIDE SEQUENCE [LARGE SCALE GENOMIC DNA]</scope>
    <source>
        <strain evidence="2 3">Pla110</strain>
    </source>
</reference>
<sequence length="319" mass="35696" precursor="true">MVFAKPVATIAFCFLIGPALFSVTEKLSADDWIPKEEEALILKLREMDAQFDNLAIQFDRFVKSVETKSDKTNEKKELLHESTEGHSVTKGVSEADLDLYCMESKQYLFLSGNRALWEVAPVINNSPLGQLGMVNVADSTKHPRFIVGHIDLRNCSSSVVRLMLNQFCFGIGYGSHIVRINQIESEDGFAVVDAEMRLWSTDTTLAKLKIDSNWIVREATLVANTKGNETRFEISTKGTTDSDSDIKMATSGELKRTALTAVSGREKVDLGQRVDEDYRLNLLHVRGNITDSVIQRNIKVHSQFGLSQLVMESMFPLAR</sequence>
<feature type="chain" id="PRO_5021979576" evidence="1">
    <location>
        <begin position="22"/>
        <end position="319"/>
    </location>
</feature>
<evidence type="ECO:0000256" key="1">
    <source>
        <dbReference type="SAM" id="SignalP"/>
    </source>
</evidence>
<proteinExistence type="predicted"/>
<dbReference type="EMBL" id="CP036281">
    <property type="protein sequence ID" value="QDU80274.1"/>
    <property type="molecule type" value="Genomic_DNA"/>
</dbReference>
<evidence type="ECO:0000313" key="3">
    <source>
        <dbReference type="Proteomes" id="UP000317178"/>
    </source>
</evidence>
<dbReference type="AlphaFoldDB" id="A0A518CM64"/>
<keyword evidence="3" id="KW-1185">Reference proteome</keyword>
<keyword evidence="1" id="KW-0732">Signal</keyword>
<dbReference type="Proteomes" id="UP000317178">
    <property type="component" value="Chromosome"/>
</dbReference>
<accession>A0A518CM64</accession>
<dbReference type="KEGG" id="plon:Pla110_19990"/>
<name>A0A518CM64_9PLAN</name>
<protein>
    <submittedName>
        <fullName evidence="2">Uncharacterized protein</fullName>
    </submittedName>
</protein>
<gene>
    <name evidence="2" type="ORF">Pla110_19990</name>
</gene>
<organism evidence="2 3">
    <name type="scientific">Polystyrenella longa</name>
    <dbReference type="NCBI Taxonomy" id="2528007"/>
    <lineage>
        <taxon>Bacteria</taxon>
        <taxon>Pseudomonadati</taxon>
        <taxon>Planctomycetota</taxon>
        <taxon>Planctomycetia</taxon>
        <taxon>Planctomycetales</taxon>
        <taxon>Planctomycetaceae</taxon>
        <taxon>Polystyrenella</taxon>
    </lineage>
</organism>